<accession>A0A4Y2QY81</accession>
<dbReference type="EMBL" id="BGPR01015192">
    <property type="protein sequence ID" value="GBN68350.1"/>
    <property type="molecule type" value="Genomic_DNA"/>
</dbReference>
<dbReference type="AlphaFoldDB" id="A0A4Y2QY81"/>
<name>A0A4Y2QY81_ARAVE</name>
<reference evidence="1 5" key="1">
    <citation type="journal article" date="2019" name="Sci. Rep.">
        <title>Orb-weaving spider Araneus ventricosus genome elucidates the spidroin gene catalogue.</title>
        <authorList>
            <person name="Kono N."/>
            <person name="Nakamura H."/>
            <person name="Ohtoshi R."/>
            <person name="Moran D.A.P."/>
            <person name="Shinohara A."/>
            <person name="Yoshida Y."/>
            <person name="Fujiwara M."/>
            <person name="Mori M."/>
            <person name="Tomita M."/>
            <person name="Arakawa K."/>
        </authorList>
    </citation>
    <scope>NUCLEOTIDE SEQUENCE [LARGE SCALE GENOMIC DNA]</scope>
</reference>
<evidence type="ECO:0000313" key="3">
    <source>
        <dbReference type="EMBL" id="GBN71605.1"/>
    </source>
</evidence>
<sequence>MNKGRKDVGDIFFQQGVAEWRDISVRSRIDQFPMQTDDARSGINDGSSGKHWCVYFCPGETISRAGEGRMFRVDEIDTECDTQP</sequence>
<proteinExistence type="predicted"/>
<dbReference type="EMBL" id="BGPR01015191">
    <property type="protein sequence ID" value="GBN68347.1"/>
    <property type="molecule type" value="Genomic_DNA"/>
</dbReference>
<organism evidence="1 5">
    <name type="scientific">Araneus ventricosus</name>
    <name type="common">Orbweaver spider</name>
    <name type="synonym">Epeira ventricosa</name>
    <dbReference type="NCBI Taxonomy" id="182803"/>
    <lineage>
        <taxon>Eukaryota</taxon>
        <taxon>Metazoa</taxon>
        <taxon>Ecdysozoa</taxon>
        <taxon>Arthropoda</taxon>
        <taxon>Chelicerata</taxon>
        <taxon>Arachnida</taxon>
        <taxon>Araneae</taxon>
        <taxon>Araneomorphae</taxon>
        <taxon>Entelegynae</taxon>
        <taxon>Araneoidea</taxon>
        <taxon>Araneidae</taxon>
        <taxon>Araneus</taxon>
    </lineage>
</organism>
<evidence type="ECO:0000313" key="5">
    <source>
        <dbReference type="Proteomes" id="UP000499080"/>
    </source>
</evidence>
<dbReference type="EMBL" id="BGPR01016105">
    <property type="protein sequence ID" value="GBN71855.1"/>
    <property type="molecule type" value="Genomic_DNA"/>
</dbReference>
<dbReference type="Proteomes" id="UP000499080">
    <property type="component" value="Unassembled WGS sequence"/>
</dbReference>
<comment type="caution">
    <text evidence="1">The sequence shown here is derived from an EMBL/GenBank/DDBJ whole genome shotgun (WGS) entry which is preliminary data.</text>
</comment>
<keyword evidence="5" id="KW-1185">Reference proteome</keyword>
<evidence type="ECO:0000313" key="1">
    <source>
        <dbReference type="EMBL" id="GBN68347.1"/>
    </source>
</evidence>
<evidence type="ECO:0000313" key="2">
    <source>
        <dbReference type="EMBL" id="GBN68350.1"/>
    </source>
</evidence>
<evidence type="ECO:0000313" key="4">
    <source>
        <dbReference type="EMBL" id="GBN71855.1"/>
    </source>
</evidence>
<protein>
    <submittedName>
        <fullName evidence="1">Uncharacterized protein</fullName>
    </submittedName>
</protein>
<gene>
    <name evidence="3" type="ORF">AVEN_160032_1</name>
    <name evidence="1" type="ORF">AVEN_23493_1</name>
    <name evidence="2" type="ORF">AVEN_34089_1</name>
    <name evidence="4" type="ORF">AVEN_78383_1</name>
</gene>
<dbReference type="EMBL" id="BGPR01016040">
    <property type="protein sequence ID" value="GBN71605.1"/>
    <property type="molecule type" value="Genomic_DNA"/>
</dbReference>